<gene>
    <name evidence="1" type="ORF">GA0061077_1235</name>
</gene>
<protein>
    <submittedName>
        <fullName evidence="1">Uncharacterized protein</fullName>
    </submittedName>
</protein>
<proteinExistence type="predicted"/>
<evidence type="ECO:0000313" key="2">
    <source>
        <dbReference type="Proteomes" id="UP000242610"/>
    </source>
</evidence>
<dbReference type="AlphaFoldDB" id="A0A1C4H760"/>
<sequence length="49" mass="5216">MLELLTGVDNTAVSHIGPGVDGLRSTSRTAHQTVMVASQYSTIFSCLHL</sequence>
<organism evidence="1 2">
    <name type="scientific">Bifidobacterium commune</name>
    <dbReference type="NCBI Taxonomy" id="1505727"/>
    <lineage>
        <taxon>Bacteria</taxon>
        <taxon>Bacillati</taxon>
        <taxon>Actinomycetota</taxon>
        <taxon>Actinomycetes</taxon>
        <taxon>Bifidobacteriales</taxon>
        <taxon>Bifidobacteriaceae</taxon>
        <taxon>Bifidobacterium</taxon>
    </lineage>
</organism>
<dbReference type="Proteomes" id="UP000242610">
    <property type="component" value="Unassembled WGS sequence"/>
</dbReference>
<keyword evidence="2" id="KW-1185">Reference proteome</keyword>
<evidence type="ECO:0000313" key="1">
    <source>
        <dbReference type="EMBL" id="SCC80518.1"/>
    </source>
</evidence>
<reference evidence="2" key="1">
    <citation type="submission" date="2016-08" db="EMBL/GenBank/DDBJ databases">
        <authorList>
            <person name="Varghese N."/>
            <person name="Submissions Spin"/>
        </authorList>
    </citation>
    <scope>NUCLEOTIDE SEQUENCE [LARGE SCALE GENOMIC DNA]</scope>
    <source>
        <strain evidence="2">R-52791</strain>
    </source>
</reference>
<accession>A0A1C4H760</accession>
<dbReference type="STRING" id="1505727.GA0061077_1235"/>
<name>A0A1C4H760_9BIFI</name>
<dbReference type="EMBL" id="FMBL01000003">
    <property type="protein sequence ID" value="SCC80518.1"/>
    <property type="molecule type" value="Genomic_DNA"/>
</dbReference>